<name>A0A915JPG2_ROMCU</name>
<evidence type="ECO:0000313" key="1">
    <source>
        <dbReference type="Proteomes" id="UP000887565"/>
    </source>
</evidence>
<dbReference type="Proteomes" id="UP000887565">
    <property type="component" value="Unplaced"/>
</dbReference>
<dbReference type="AlphaFoldDB" id="A0A915JPG2"/>
<proteinExistence type="predicted"/>
<sequence length="165" mass="18842">MAISTATGNKLKPFHMIFYACAWKKMSSRTRPSLDMAGVKTFCDVLSEIKSQKCVRGKYERSLDIIGERETITISTRNRLASYMPVPSPEFSNHREHLYKFFPSTIPTQVVDESSDLAHICPSNPKMAALDTFFVPIKLLLTKSCHDDVMLIRIMSPERNEFFKS</sequence>
<dbReference type="WBParaSite" id="nRc.2.0.1.t28100-RA">
    <property type="protein sequence ID" value="nRc.2.0.1.t28100-RA"/>
    <property type="gene ID" value="nRc.2.0.1.g28100"/>
</dbReference>
<reference evidence="2" key="1">
    <citation type="submission" date="2022-11" db="UniProtKB">
        <authorList>
            <consortium name="WormBaseParasite"/>
        </authorList>
    </citation>
    <scope>IDENTIFICATION</scope>
</reference>
<accession>A0A915JPG2</accession>
<organism evidence="1 2">
    <name type="scientific">Romanomermis culicivorax</name>
    <name type="common">Nematode worm</name>
    <dbReference type="NCBI Taxonomy" id="13658"/>
    <lineage>
        <taxon>Eukaryota</taxon>
        <taxon>Metazoa</taxon>
        <taxon>Ecdysozoa</taxon>
        <taxon>Nematoda</taxon>
        <taxon>Enoplea</taxon>
        <taxon>Dorylaimia</taxon>
        <taxon>Mermithida</taxon>
        <taxon>Mermithoidea</taxon>
        <taxon>Mermithidae</taxon>
        <taxon>Romanomermis</taxon>
    </lineage>
</organism>
<keyword evidence="1" id="KW-1185">Reference proteome</keyword>
<evidence type="ECO:0000313" key="2">
    <source>
        <dbReference type="WBParaSite" id="nRc.2.0.1.t28100-RA"/>
    </source>
</evidence>
<protein>
    <submittedName>
        <fullName evidence="2">Uncharacterized protein</fullName>
    </submittedName>
</protein>